<feature type="region of interest" description="Disordered" evidence="1">
    <location>
        <begin position="506"/>
        <end position="558"/>
    </location>
</feature>
<dbReference type="CDD" id="cd00167">
    <property type="entry name" value="SANT"/>
    <property type="match status" value="1"/>
</dbReference>
<dbReference type="InterPro" id="IPR009057">
    <property type="entry name" value="Homeodomain-like_sf"/>
</dbReference>
<feature type="compositionally biased region" description="Polar residues" evidence="1">
    <location>
        <begin position="801"/>
        <end position="811"/>
    </location>
</feature>
<comment type="caution">
    <text evidence="3">The sequence shown here is derived from an EMBL/GenBank/DDBJ whole genome shotgun (WGS) entry which is preliminary data.</text>
</comment>
<dbReference type="PANTHER" id="PTHR16124">
    <property type="entry name" value="MIS18-BINDING PROTEIN 1"/>
    <property type="match status" value="1"/>
</dbReference>
<sequence length="1177" mass="132179">MHQRSFSNSAYVNRSLEDSGCSAMSASAIPKLTSVPPQFDPFRSPQTLMSGHHANTSISAIFKSLKNSVDPDADHYVEPVLLHSHPTQNNTRQNSIFEGFPNRYPASNSNIRLGSSGFSRNNNSSLNNFGNHQEKVLQREGPAVVARTEGSYVHHGYQEVSIEEEEESYSVHTEDSDSGLLGGNLMSPTESDSFNQSLDKEACALFQWIIKPVPGVHAICVEGKKDLSDQNYWHSGIITRRISEKVVATTTGSVYRLVGNIELLDALSAGFPHKVIESFWLGFPTDWEQIISSYFRDHTLDRTDDTVSDDEVATLDEGAELNKETTVDDCDIVVTEDVNSEDDTNTEDTDDIATSQSERAPVVAVKAVQKPVKVAKKTMPITKDNVCVIENWTIKVLPSGKGICIMGSKPDGRVWNSSAIAQRLGRRRLQSTTGTIYKLQGNMYKLMALDTGLPEKVIKKFKKGFPKEWLELIQEHLHSTTEAKSKKTKAVWENKTTDLNTPASKKELVKTMSKSEPKISRRALSQPADQGAKRIRSEVKRKRSHDERCKQSRNSGVSNTSRVITILEPKKIVVTPCGQLLDTDTLGRSRSGRLIKPPLQWWAGQKLVSEGDVFRVHAPTVASQQFLSQFEERYHISSHKVKPFWNPREKGRDYSLNTSQSSANTSTSSQGDEPTTLDNQPPQSSKSKEQQKLCEQSSSTRGRKTCGTLGTSNLMKDTLKRLHAGKSKKSDHVSNDTRGAVRKASARAQLSNTGITMETEESSESEVEELRTRRSMGRPSRKSVIGINKELKGSDKAAVATQENIISSSTAEPELEDDKEEGEGVPVKKSANVIQTTRARRERSRVGKVELQQSVLDSTVDKVWEDNPKMLRRSLRACKRTLAIIEEDDSLSEDSKKVEWTGKAVQKGRNIKKRSMEKNTSEEAQAADRWTKEEKERLHDACQAHDPGNPLYWFKVAQAVATKSVEECTKMFFQDGLKPRSEKKKPPTKEKARGTSLTANVGTLKRKQQLKDLIQQSNENYEDDIFESTPLKAIKKRKLPILGMDDDGDNLYEEHARKQGKARFETPKGGDVGVSYIKPRLASARKTPASRVETDMLDQKRDVDGYVHRIMKRRLMNKKSKHKQGTPKPPKKVVSEEAIQQKLFHKFLTERKDDKENYVDPDQEEDYYWDEQLETSQ</sequence>
<feature type="region of interest" description="Disordered" evidence="1">
    <location>
        <begin position="795"/>
        <end position="843"/>
    </location>
</feature>
<feature type="region of interest" description="Disordered" evidence="1">
    <location>
        <begin position="914"/>
        <end position="933"/>
    </location>
</feature>
<feature type="compositionally biased region" description="Acidic residues" evidence="1">
    <location>
        <begin position="758"/>
        <end position="767"/>
    </location>
</feature>
<reference evidence="3" key="1">
    <citation type="journal article" date="2019" name="bioRxiv">
        <title>The Genome of the Zebra Mussel, Dreissena polymorpha: A Resource for Invasive Species Research.</title>
        <authorList>
            <person name="McCartney M.A."/>
            <person name="Auch B."/>
            <person name="Kono T."/>
            <person name="Mallez S."/>
            <person name="Zhang Y."/>
            <person name="Obille A."/>
            <person name="Becker A."/>
            <person name="Abrahante J.E."/>
            <person name="Garbe J."/>
            <person name="Badalamenti J.P."/>
            <person name="Herman A."/>
            <person name="Mangelson H."/>
            <person name="Liachko I."/>
            <person name="Sullivan S."/>
            <person name="Sone E.D."/>
            <person name="Koren S."/>
            <person name="Silverstein K.A.T."/>
            <person name="Beckman K.B."/>
            <person name="Gohl D.M."/>
        </authorList>
    </citation>
    <scope>NUCLEOTIDE SEQUENCE</scope>
    <source>
        <strain evidence="3">Duluth1</strain>
        <tissue evidence="3">Whole animal</tissue>
    </source>
</reference>
<feature type="domain" description="SANT" evidence="2">
    <location>
        <begin position="925"/>
        <end position="983"/>
    </location>
</feature>
<feature type="compositionally biased region" description="Acidic residues" evidence="1">
    <location>
        <begin position="1159"/>
        <end position="1177"/>
    </location>
</feature>
<accession>A0A9D4L6I9</accession>
<feature type="compositionally biased region" description="Low complexity" evidence="1">
    <location>
        <begin position="655"/>
        <end position="670"/>
    </location>
</feature>
<feature type="compositionally biased region" description="Basic residues" evidence="1">
    <location>
        <begin position="1114"/>
        <end position="1131"/>
    </location>
</feature>
<dbReference type="InterPro" id="IPR017884">
    <property type="entry name" value="SANT_dom"/>
</dbReference>
<dbReference type="EMBL" id="JAIWYP010000003">
    <property type="protein sequence ID" value="KAH3852937.1"/>
    <property type="molecule type" value="Genomic_DNA"/>
</dbReference>
<dbReference type="Proteomes" id="UP000828390">
    <property type="component" value="Unassembled WGS sequence"/>
</dbReference>
<feature type="compositionally biased region" description="Basic and acidic residues" evidence="1">
    <location>
        <begin position="531"/>
        <end position="550"/>
    </location>
</feature>
<feature type="compositionally biased region" description="Acidic residues" evidence="1">
    <location>
        <begin position="813"/>
        <end position="823"/>
    </location>
</feature>
<evidence type="ECO:0000259" key="2">
    <source>
        <dbReference type="PROSITE" id="PS51293"/>
    </source>
</evidence>
<evidence type="ECO:0000313" key="4">
    <source>
        <dbReference type="Proteomes" id="UP000828390"/>
    </source>
</evidence>
<evidence type="ECO:0000313" key="3">
    <source>
        <dbReference type="EMBL" id="KAH3852937.1"/>
    </source>
</evidence>
<organism evidence="3 4">
    <name type="scientific">Dreissena polymorpha</name>
    <name type="common">Zebra mussel</name>
    <name type="synonym">Mytilus polymorpha</name>
    <dbReference type="NCBI Taxonomy" id="45954"/>
    <lineage>
        <taxon>Eukaryota</taxon>
        <taxon>Metazoa</taxon>
        <taxon>Spiralia</taxon>
        <taxon>Lophotrochozoa</taxon>
        <taxon>Mollusca</taxon>
        <taxon>Bivalvia</taxon>
        <taxon>Autobranchia</taxon>
        <taxon>Heteroconchia</taxon>
        <taxon>Euheterodonta</taxon>
        <taxon>Imparidentia</taxon>
        <taxon>Neoheterodontei</taxon>
        <taxon>Myida</taxon>
        <taxon>Dreissenoidea</taxon>
        <taxon>Dreissenidae</taxon>
        <taxon>Dreissena</taxon>
    </lineage>
</organism>
<keyword evidence="4" id="KW-1185">Reference proteome</keyword>
<name>A0A9D4L6I9_DREPO</name>
<dbReference type="PANTHER" id="PTHR16124:SF3">
    <property type="entry name" value="MIS18-BINDING PROTEIN 1"/>
    <property type="match status" value="1"/>
</dbReference>
<feature type="region of interest" description="Disordered" evidence="1">
    <location>
        <begin position="1114"/>
        <end position="1136"/>
    </location>
</feature>
<feature type="compositionally biased region" description="Basic and acidic residues" evidence="1">
    <location>
        <begin position="506"/>
        <end position="519"/>
    </location>
</feature>
<evidence type="ECO:0000256" key="1">
    <source>
        <dbReference type="SAM" id="MobiDB-lite"/>
    </source>
</evidence>
<dbReference type="Gene3D" id="1.10.10.60">
    <property type="entry name" value="Homeodomain-like"/>
    <property type="match status" value="1"/>
</dbReference>
<feature type="region of interest" description="Disordered" evidence="1">
    <location>
        <begin position="1150"/>
        <end position="1177"/>
    </location>
</feature>
<dbReference type="SMART" id="SM00717">
    <property type="entry name" value="SANT"/>
    <property type="match status" value="1"/>
</dbReference>
<dbReference type="Pfam" id="PF09133">
    <property type="entry name" value="SANTA"/>
    <property type="match status" value="2"/>
</dbReference>
<feature type="region of interest" description="Disordered" evidence="1">
    <location>
        <begin position="643"/>
        <end position="781"/>
    </location>
</feature>
<dbReference type="SUPFAM" id="SSF46689">
    <property type="entry name" value="Homeodomain-like"/>
    <property type="match status" value="1"/>
</dbReference>
<dbReference type="InterPro" id="IPR001005">
    <property type="entry name" value="SANT/Myb"/>
</dbReference>
<protein>
    <recommendedName>
        <fullName evidence="2">SANT domain-containing protein</fullName>
    </recommendedName>
</protein>
<dbReference type="InterPro" id="IPR039110">
    <property type="entry name" value="KNL2-like"/>
</dbReference>
<proteinExistence type="predicted"/>
<dbReference type="PROSITE" id="PS51293">
    <property type="entry name" value="SANT"/>
    <property type="match status" value="1"/>
</dbReference>
<dbReference type="GO" id="GO:0000775">
    <property type="term" value="C:chromosome, centromeric region"/>
    <property type="evidence" value="ECO:0007669"/>
    <property type="project" value="TreeGrafter"/>
</dbReference>
<dbReference type="AlphaFoldDB" id="A0A9D4L6I9"/>
<dbReference type="OrthoDB" id="118550at2759"/>
<dbReference type="InterPro" id="IPR015216">
    <property type="entry name" value="SANTA"/>
</dbReference>
<gene>
    <name evidence="3" type="ORF">DPMN_095458</name>
</gene>
<reference evidence="3" key="2">
    <citation type="submission" date="2020-11" db="EMBL/GenBank/DDBJ databases">
        <authorList>
            <person name="McCartney M.A."/>
            <person name="Auch B."/>
            <person name="Kono T."/>
            <person name="Mallez S."/>
            <person name="Becker A."/>
            <person name="Gohl D.M."/>
            <person name="Silverstein K.A.T."/>
            <person name="Koren S."/>
            <person name="Bechman K.B."/>
            <person name="Herman A."/>
            <person name="Abrahante J.E."/>
            <person name="Garbe J."/>
        </authorList>
    </citation>
    <scope>NUCLEOTIDE SEQUENCE</scope>
    <source>
        <strain evidence="3">Duluth1</strain>
        <tissue evidence="3">Whole animal</tissue>
    </source>
</reference>